<keyword evidence="1" id="KW-0472">Membrane</keyword>
<gene>
    <name evidence="2" type="ORF">ACFPGP_18170</name>
</gene>
<accession>A0ABW0BMP9</accession>
<name>A0ABW0BMP9_9ACTN</name>
<reference evidence="3" key="1">
    <citation type="journal article" date="2019" name="Int. J. Syst. Evol. Microbiol.">
        <title>The Global Catalogue of Microorganisms (GCM) 10K type strain sequencing project: providing services to taxonomists for standard genome sequencing and annotation.</title>
        <authorList>
            <consortium name="The Broad Institute Genomics Platform"/>
            <consortium name="The Broad Institute Genome Sequencing Center for Infectious Disease"/>
            <person name="Wu L."/>
            <person name="Ma J."/>
        </authorList>
    </citation>
    <scope>NUCLEOTIDE SEQUENCE [LARGE SCALE GENOMIC DNA]</scope>
    <source>
        <strain evidence="3">DFY41</strain>
    </source>
</reference>
<keyword evidence="1" id="KW-1133">Transmembrane helix</keyword>
<protein>
    <submittedName>
        <fullName evidence="2">Uncharacterized protein</fullName>
    </submittedName>
</protein>
<dbReference type="RefSeq" id="WP_378592271.1">
    <property type="nucleotide sequence ID" value="NZ_JBHSKD010000027.1"/>
</dbReference>
<proteinExistence type="predicted"/>
<dbReference type="EMBL" id="JBHSKD010000027">
    <property type="protein sequence ID" value="MFC5178611.1"/>
    <property type="molecule type" value="Genomic_DNA"/>
</dbReference>
<dbReference type="Proteomes" id="UP001596087">
    <property type="component" value="Unassembled WGS sequence"/>
</dbReference>
<keyword evidence="1" id="KW-0812">Transmembrane</keyword>
<keyword evidence="3" id="KW-1185">Reference proteome</keyword>
<evidence type="ECO:0000256" key="1">
    <source>
        <dbReference type="SAM" id="Phobius"/>
    </source>
</evidence>
<comment type="caution">
    <text evidence="2">The sequence shown here is derived from an EMBL/GenBank/DDBJ whole genome shotgun (WGS) entry which is preliminary data.</text>
</comment>
<feature type="transmembrane region" description="Helical" evidence="1">
    <location>
        <begin position="20"/>
        <end position="40"/>
    </location>
</feature>
<organism evidence="2 3">
    <name type="scientific">Nocardioides taihuensis</name>
    <dbReference type="NCBI Taxonomy" id="1835606"/>
    <lineage>
        <taxon>Bacteria</taxon>
        <taxon>Bacillati</taxon>
        <taxon>Actinomycetota</taxon>
        <taxon>Actinomycetes</taxon>
        <taxon>Propionibacteriales</taxon>
        <taxon>Nocardioidaceae</taxon>
        <taxon>Nocardioides</taxon>
    </lineage>
</organism>
<evidence type="ECO:0000313" key="2">
    <source>
        <dbReference type="EMBL" id="MFC5178611.1"/>
    </source>
</evidence>
<sequence>MLRHAFMLIGSALPFDSDPTVELTGSVLLLFGFSWIATGIPRERSRQRQELAPACPLCRVLPQA</sequence>
<evidence type="ECO:0000313" key="3">
    <source>
        <dbReference type="Proteomes" id="UP001596087"/>
    </source>
</evidence>